<dbReference type="PANTHER" id="PTHR11091">
    <property type="entry name" value="OXIDOREDUCTASE-RELATED"/>
    <property type="match status" value="1"/>
</dbReference>
<dbReference type="Pfam" id="PF07729">
    <property type="entry name" value="FCD"/>
    <property type="match status" value="1"/>
</dbReference>
<dbReference type="InterPro" id="IPR008920">
    <property type="entry name" value="TF_FadR/GntR_C"/>
</dbReference>
<dbReference type="InterPro" id="IPR000524">
    <property type="entry name" value="Tscrpt_reg_HTH_GntR"/>
</dbReference>
<dbReference type="GO" id="GO:0016491">
    <property type="term" value="F:oxidoreductase activity"/>
    <property type="evidence" value="ECO:0007669"/>
    <property type="project" value="UniProtKB-KW"/>
</dbReference>
<proteinExistence type="inferred from homology"/>
<dbReference type="Pfam" id="PF02615">
    <property type="entry name" value="Ldh_2"/>
    <property type="match status" value="1"/>
</dbReference>
<comment type="caution">
    <text evidence="7">The sequence shown here is derived from an EMBL/GenBank/DDBJ whole genome shotgun (WGS) entry which is preliminary data.</text>
</comment>
<dbReference type="Proteomes" id="UP001139477">
    <property type="component" value="Unassembled WGS sequence"/>
</dbReference>
<dbReference type="InterPro" id="IPR003767">
    <property type="entry name" value="Malate/L-lactate_DH-like"/>
</dbReference>
<dbReference type="SUPFAM" id="SSF89733">
    <property type="entry name" value="L-sulfolactate dehydrogenase-like"/>
    <property type="match status" value="1"/>
</dbReference>
<dbReference type="RefSeq" id="WP_253330502.1">
    <property type="nucleotide sequence ID" value="NZ_JAMYXC010000071.1"/>
</dbReference>
<dbReference type="PANTHER" id="PTHR11091:SF0">
    <property type="entry name" value="MALATE DEHYDROGENASE"/>
    <property type="match status" value="1"/>
</dbReference>
<sequence length="588" mass="62562">MSDNIGASAGLDRQKLSEQAREAIRERIVRGEFPLGRKLPEAELVGLLNMSKSPIREALLQLEREGLVEMASGRSARVFTMGTAEIAELGELRLMLELQAVRMAIERNPASLHETLQGITARMEEALSRGDAGAYKLLDHDFHDAIFARCGNSFLRDHFRRLSFRVQALRNRLSLDDALNRKSLKEHVLIASAVAAGRAEEAAALLSSHIDDTVEAYLARIAAEAEPAKAATPLRVALEEMERFSRAALTAVGADAPTVEAVTKALLHASAHGVDTHGFRLLPHYLQGLAEGRLNKAPKLCFARETGGVCVLDADDAHGARAGYAAVERALELARAHGLAAVAIRGSSHFGAAGAYALEIARHGMMGLAFCNSDSFVRLHGGAVRFHGTNPIAAAAPAGEGQQPWLLDMATSAIPFNRVQLNRSLGASLPEDVASDIRGVNVTDPAVVEMLAPLGGALFGYKGAGLAGLAEILSTAFSDAPLSFELPPMISDDMATPRKLGAFVMALDPEAFGGRAVFEGVVRRYLAAIAASPAAPGEGVMAPGAREWAEAERRRVQGMTLDRGSVEALARFAEERGIAPLVHRSGGR</sequence>
<dbReference type="InterPro" id="IPR011711">
    <property type="entry name" value="GntR_C"/>
</dbReference>
<evidence type="ECO:0000256" key="1">
    <source>
        <dbReference type="ARBA" id="ARBA00006056"/>
    </source>
</evidence>
<reference evidence="7" key="1">
    <citation type="submission" date="2022-06" db="EMBL/GenBank/DDBJ databases">
        <title>Limimaricola sediminis sp. nov., isolated from an intertidal sediment.</title>
        <authorList>
            <person name="Shao X."/>
        </authorList>
    </citation>
    <scope>NUCLEOTIDE SEQUENCE</scope>
    <source>
        <strain evidence="7">ASW11-118</strain>
    </source>
</reference>
<evidence type="ECO:0000256" key="3">
    <source>
        <dbReference type="ARBA" id="ARBA00023015"/>
    </source>
</evidence>
<evidence type="ECO:0000256" key="5">
    <source>
        <dbReference type="ARBA" id="ARBA00023163"/>
    </source>
</evidence>
<evidence type="ECO:0000313" key="7">
    <source>
        <dbReference type="EMBL" id="MCP1167947.1"/>
    </source>
</evidence>
<evidence type="ECO:0000256" key="4">
    <source>
        <dbReference type="ARBA" id="ARBA00023125"/>
    </source>
</evidence>
<keyword evidence="3" id="KW-0805">Transcription regulation</keyword>
<gene>
    <name evidence="7" type="ORF">NHG85_05315</name>
</gene>
<feature type="domain" description="HTH gntR-type" evidence="6">
    <location>
        <begin position="14"/>
        <end position="81"/>
    </location>
</feature>
<evidence type="ECO:0000259" key="6">
    <source>
        <dbReference type="PROSITE" id="PS50949"/>
    </source>
</evidence>
<dbReference type="InterPro" id="IPR043143">
    <property type="entry name" value="Mal/L-sulf/L-lact_DH-like_NADP"/>
</dbReference>
<dbReference type="SUPFAM" id="SSF46785">
    <property type="entry name" value="Winged helix' DNA-binding domain"/>
    <property type="match status" value="1"/>
</dbReference>
<comment type="similarity">
    <text evidence="1">Belongs to the LDH2/MDH2 oxidoreductase family.</text>
</comment>
<name>A0A9X2FMV3_9RHOB</name>
<dbReference type="Gene3D" id="1.10.1530.10">
    <property type="match status" value="1"/>
</dbReference>
<dbReference type="SMART" id="SM00895">
    <property type="entry name" value="FCD"/>
    <property type="match status" value="1"/>
</dbReference>
<dbReference type="SUPFAM" id="SSF48008">
    <property type="entry name" value="GntR ligand-binding domain-like"/>
    <property type="match status" value="1"/>
</dbReference>
<dbReference type="CDD" id="cd07377">
    <property type="entry name" value="WHTH_GntR"/>
    <property type="match status" value="1"/>
</dbReference>
<keyword evidence="5" id="KW-0804">Transcription</keyword>
<evidence type="ECO:0000313" key="8">
    <source>
        <dbReference type="Proteomes" id="UP001139477"/>
    </source>
</evidence>
<protein>
    <submittedName>
        <fullName evidence="7">Ldh family oxidoreductase</fullName>
    </submittedName>
</protein>
<keyword evidence="8" id="KW-1185">Reference proteome</keyword>
<dbReference type="InterPro" id="IPR036390">
    <property type="entry name" value="WH_DNA-bd_sf"/>
</dbReference>
<accession>A0A9X2FMV3</accession>
<dbReference type="Gene3D" id="1.10.10.10">
    <property type="entry name" value="Winged helix-like DNA-binding domain superfamily/Winged helix DNA-binding domain"/>
    <property type="match status" value="1"/>
</dbReference>
<dbReference type="InterPro" id="IPR043144">
    <property type="entry name" value="Mal/L-sulf/L-lact_DH-like_ah"/>
</dbReference>
<dbReference type="Pfam" id="PF00392">
    <property type="entry name" value="GntR"/>
    <property type="match status" value="1"/>
</dbReference>
<keyword evidence="4" id="KW-0238">DNA-binding</keyword>
<dbReference type="Gene3D" id="1.20.120.530">
    <property type="entry name" value="GntR ligand-binding domain-like"/>
    <property type="match status" value="1"/>
</dbReference>
<dbReference type="PROSITE" id="PS50949">
    <property type="entry name" value="HTH_GNTR"/>
    <property type="match status" value="1"/>
</dbReference>
<organism evidence="7 8">
    <name type="scientific">Limimaricola litoreus</name>
    <dbReference type="NCBI Taxonomy" id="2955316"/>
    <lineage>
        <taxon>Bacteria</taxon>
        <taxon>Pseudomonadati</taxon>
        <taxon>Pseudomonadota</taxon>
        <taxon>Alphaproteobacteria</taxon>
        <taxon>Rhodobacterales</taxon>
        <taxon>Paracoccaceae</taxon>
        <taxon>Limimaricola</taxon>
    </lineage>
</organism>
<dbReference type="InterPro" id="IPR036111">
    <property type="entry name" value="Mal/L-sulfo/L-lacto_DH-like_sf"/>
</dbReference>
<dbReference type="SMART" id="SM00345">
    <property type="entry name" value="HTH_GNTR"/>
    <property type="match status" value="1"/>
</dbReference>
<dbReference type="InterPro" id="IPR036388">
    <property type="entry name" value="WH-like_DNA-bd_sf"/>
</dbReference>
<keyword evidence="2" id="KW-0560">Oxidoreductase</keyword>
<dbReference type="GO" id="GO:0003677">
    <property type="term" value="F:DNA binding"/>
    <property type="evidence" value="ECO:0007669"/>
    <property type="project" value="UniProtKB-KW"/>
</dbReference>
<dbReference type="Gene3D" id="3.30.1370.60">
    <property type="entry name" value="Hypothetical oxidoreductase yiak, domain 2"/>
    <property type="match status" value="1"/>
</dbReference>
<dbReference type="AlphaFoldDB" id="A0A9X2FMV3"/>
<evidence type="ECO:0000256" key="2">
    <source>
        <dbReference type="ARBA" id="ARBA00023002"/>
    </source>
</evidence>
<dbReference type="GO" id="GO:0003700">
    <property type="term" value="F:DNA-binding transcription factor activity"/>
    <property type="evidence" value="ECO:0007669"/>
    <property type="project" value="InterPro"/>
</dbReference>
<dbReference type="EMBL" id="JAMYXC010000071">
    <property type="protein sequence ID" value="MCP1167947.1"/>
    <property type="molecule type" value="Genomic_DNA"/>
</dbReference>